<evidence type="ECO:0000256" key="11">
    <source>
        <dbReference type="ARBA" id="ARBA00023242"/>
    </source>
</evidence>
<evidence type="ECO:0000256" key="13">
    <source>
        <dbReference type="SAM" id="MobiDB-lite"/>
    </source>
</evidence>
<dbReference type="GO" id="GO:0003684">
    <property type="term" value="F:damaged DNA binding"/>
    <property type="evidence" value="ECO:0007669"/>
    <property type="project" value="TreeGrafter"/>
</dbReference>
<dbReference type="Gene3D" id="3.40.50.300">
    <property type="entry name" value="P-loop containing nucleotide triphosphate hydrolases"/>
    <property type="match status" value="2"/>
</dbReference>
<dbReference type="GO" id="GO:0000724">
    <property type="term" value="P:double-strand break repair via homologous recombination"/>
    <property type="evidence" value="ECO:0007669"/>
    <property type="project" value="TreeGrafter"/>
</dbReference>
<evidence type="ECO:0000256" key="10">
    <source>
        <dbReference type="ARBA" id="ARBA00023204"/>
    </source>
</evidence>
<feature type="compositionally biased region" description="Basic and acidic residues" evidence="13">
    <location>
        <begin position="56"/>
        <end position="73"/>
    </location>
</feature>
<feature type="coiled-coil region" evidence="12">
    <location>
        <begin position="323"/>
        <end position="350"/>
    </location>
</feature>
<dbReference type="GO" id="GO:0035861">
    <property type="term" value="C:site of double-strand break"/>
    <property type="evidence" value="ECO:0007669"/>
    <property type="project" value="TreeGrafter"/>
</dbReference>
<protein>
    <recommendedName>
        <fullName evidence="14">RecF/RecN/SMC N-terminal domain-containing protein</fullName>
    </recommendedName>
</protein>
<name>A0AAD7UC12_9STRA</name>
<evidence type="ECO:0000256" key="3">
    <source>
        <dbReference type="ARBA" id="ARBA00006793"/>
    </source>
</evidence>
<evidence type="ECO:0000256" key="4">
    <source>
        <dbReference type="ARBA" id="ARBA00022454"/>
    </source>
</evidence>
<feature type="region of interest" description="Disordered" evidence="13">
    <location>
        <begin position="1"/>
        <end position="76"/>
    </location>
</feature>
<comment type="subcellular location">
    <subcellularLocation>
        <location evidence="2">Chromosome</location>
    </subcellularLocation>
    <subcellularLocation>
        <location evidence="1">Nucleus</location>
    </subcellularLocation>
</comment>
<evidence type="ECO:0000256" key="1">
    <source>
        <dbReference type="ARBA" id="ARBA00004123"/>
    </source>
</evidence>
<keyword evidence="16" id="KW-1185">Reference proteome</keyword>
<dbReference type="PANTHER" id="PTHR19306:SF6">
    <property type="entry name" value="STRUCTURAL MAINTENANCE OF CHROMOSOMES PROTEIN 6"/>
    <property type="match status" value="1"/>
</dbReference>
<keyword evidence="9" id="KW-0233">DNA recombination</keyword>
<dbReference type="EMBL" id="JAQMWT010000389">
    <property type="protein sequence ID" value="KAJ8602166.1"/>
    <property type="molecule type" value="Genomic_DNA"/>
</dbReference>
<evidence type="ECO:0000259" key="14">
    <source>
        <dbReference type="Pfam" id="PF02463"/>
    </source>
</evidence>
<keyword evidence="10" id="KW-0234">DNA repair</keyword>
<dbReference type="SUPFAM" id="SSF52540">
    <property type="entry name" value="P-loop containing nucleoside triphosphate hydrolases"/>
    <property type="match status" value="1"/>
</dbReference>
<keyword evidence="6" id="KW-0227">DNA damage</keyword>
<dbReference type="GO" id="GO:0005524">
    <property type="term" value="F:ATP binding"/>
    <property type="evidence" value="ECO:0007669"/>
    <property type="project" value="UniProtKB-KW"/>
</dbReference>
<evidence type="ECO:0000256" key="12">
    <source>
        <dbReference type="SAM" id="Coils"/>
    </source>
</evidence>
<sequence length="1177" mass="130278">MGEEESESESSSSSSSSSSQAKRRRIDEDAEMEAALEDEEEEEEDSESGEEDGEAVLERRTRENQQQEQHRDGVASSSAGVIAEVYAENFMCHRKLRIQPCRRTNFITGANGSGKSAIVAAVQVCLGASARATHRGNKLADLVREGHDGQALVRVTLVNEGSDAVKAEIYGKRISVERKFGRGGQTTLRILDEHGRQISKDRKELRLVLDALKITVDNPVCVLDQENSKHFIRGKGKEKYDFFLRATDIRAVLSKIKQVNTHAQQMQRDASKQRAKLQSYANAYEEAKAEYDEVRRLEEYDSKIAELKHVGVWVEVAGAERAEQTAREAYEAKRSEVEGLEADYEALKKEYDSRFLATDEADATERELTRLRADVEACVESSRAAAKAITDQKGVIRAKNLELENCKKGVEDAKRDVDRAARALDAARRENAAKQSENAGSQAAVRLQALEQEVGVLEQTHVREARALAEAERSEAETGASAKRLALEASDAKIASDAARRELRDAENHLSSLESRRGADPAAAWGATRLGAAVAAARSNFSSAPIGPIGMHSKWRSAEASRRYDLAVDAVIGSRLDCWIVESHRDKEAFLELVGGGGYGDVQVVVQPRRAAYRVDELPGMLTVAALLDVENAAVFNALVDQCQIDASCVFESKEDAETRGMTIRGNEATARPGVLRLLLPNGDETGERRGNLFFKRNARRHRRTTKTSLMGCADGADDDLYREAEIKAHVGDLESRAKSSDARAADCERLAADAARDAREAARKVLRLERQLRATERRLRDAQRAKADAEASNQYNLMDARLVDAAPIETELSELRAALDQASRDEDVARAAVELEREKLGPLETIKQQHDERNQAVEKDARDAEKRVEALVLDQNEAKRDISKLAGRVEKGRSKMAERQRALSEEKDRVQTMVSKAAAFSARLGEEFRDRPTDLAVDGKRYKTHQQVKARIDAIEASKAQALQSRDASGGSNQDLDPIVAKAKMDKAASVFNEKVAGCKKVEEEGDALAADARARWHRLKQIRTFICRRSNRAFDRILNNKGASGALQFNHHDKELSLTYQKDSADTSTQIDNVTSLSGGERSFSTLAMLLALGETIECPFRVMDEFDVFMDQVSRKLAMRELVDMANTHSTRQFIFITPQDLSSLQPSNILKIFKLSPPIRGQQTLVEAGFSAS</sequence>
<evidence type="ECO:0000256" key="6">
    <source>
        <dbReference type="ARBA" id="ARBA00022763"/>
    </source>
</evidence>
<evidence type="ECO:0000313" key="15">
    <source>
        <dbReference type="EMBL" id="KAJ8602166.1"/>
    </source>
</evidence>
<dbReference type="PANTHER" id="PTHR19306">
    <property type="entry name" value="STRUCTURAL MAINTENANCE OF CHROMOSOMES 5,6 SMC5, SMC6"/>
    <property type="match status" value="1"/>
</dbReference>
<evidence type="ECO:0000313" key="16">
    <source>
        <dbReference type="Proteomes" id="UP001230188"/>
    </source>
</evidence>
<feature type="compositionally biased region" description="Low complexity" evidence="13">
    <location>
        <begin position="9"/>
        <end position="19"/>
    </location>
</feature>
<comment type="similarity">
    <text evidence="3">Belongs to the SMC family. SMC6 subfamily.</text>
</comment>
<reference evidence="15" key="1">
    <citation type="submission" date="2023-01" db="EMBL/GenBank/DDBJ databases">
        <title>Metagenome sequencing of chrysophaentin producing Chrysophaeum taylorii.</title>
        <authorList>
            <person name="Davison J."/>
            <person name="Bewley C."/>
        </authorList>
    </citation>
    <scope>NUCLEOTIDE SEQUENCE</scope>
    <source>
        <strain evidence="15">NIES-1699</strain>
    </source>
</reference>
<dbReference type="Proteomes" id="UP001230188">
    <property type="component" value="Unassembled WGS sequence"/>
</dbReference>
<keyword evidence="5" id="KW-0547">Nucleotide-binding</keyword>
<evidence type="ECO:0000256" key="8">
    <source>
        <dbReference type="ARBA" id="ARBA00023054"/>
    </source>
</evidence>
<comment type="caution">
    <text evidence="15">The sequence shown here is derived from an EMBL/GenBank/DDBJ whole genome shotgun (WGS) entry which is preliminary data.</text>
</comment>
<feature type="coiled-coil region" evidence="12">
    <location>
        <begin position="263"/>
        <end position="297"/>
    </location>
</feature>
<feature type="compositionally biased region" description="Acidic residues" evidence="13">
    <location>
        <begin position="28"/>
        <end position="55"/>
    </location>
</feature>
<dbReference type="AlphaFoldDB" id="A0AAD7UC12"/>
<proteinExistence type="inferred from homology"/>
<feature type="coiled-coil region" evidence="12">
    <location>
        <begin position="752"/>
        <end position="882"/>
    </location>
</feature>
<keyword evidence="11" id="KW-0539">Nucleus</keyword>
<evidence type="ECO:0000256" key="9">
    <source>
        <dbReference type="ARBA" id="ARBA00023172"/>
    </source>
</evidence>
<dbReference type="GO" id="GO:0030915">
    <property type="term" value="C:Smc5-Smc6 complex"/>
    <property type="evidence" value="ECO:0007669"/>
    <property type="project" value="TreeGrafter"/>
</dbReference>
<dbReference type="InterPro" id="IPR027417">
    <property type="entry name" value="P-loop_NTPase"/>
</dbReference>
<feature type="coiled-coil region" evidence="12">
    <location>
        <begin position="489"/>
        <end position="516"/>
    </location>
</feature>
<dbReference type="InterPro" id="IPR003395">
    <property type="entry name" value="RecF/RecN/SMC_N"/>
</dbReference>
<keyword evidence="4" id="KW-0158">Chromosome</keyword>
<accession>A0AAD7UC12</accession>
<organism evidence="15 16">
    <name type="scientific">Chrysophaeum taylorii</name>
    <dbReference type="NCBI Taxonomy" id="2483200"/>
    <lineage>
        <taxon>Eukaryota</taxon>
        <taxon>Sar</taxon>
        <taxon>Stramenopiles</taxon>
        <taxon>Ochrophyta</taxon>
        <taxon>Pelagophyceae</taxon>
        <taxon>Pelagomonadales</taxon>
        <taxon>Pelagomonadaceae</taxon>
        <taxon>Chrysophaeum</taxon>
    </lineage>
</organism>
<feature type="coiled-coil region" evidence="12">
    <location>
        <begin position="396"/>
        <end position="453"/>
    </location>
</feature>
<keyword evidence="7" id="KW-0067">ATP-binding</keyword>
<evidence type="ECO:0000256" key="2">
    <source>
        <dbReference type="ARBA" id="ARBA00004286"/>
    </source>
</evidence>
<evidence type="ECO:0000256" key="5">
    <source>
        <dbReference type="ARBA" id="ARBA00022741"/>
    </source>
</evidence>
<dbReference type="Pfam" id="PF02463">
    <property type="entry name" value="SMC_N"/>
    <property type="match status" value="1"/>
</dbReference>
<gene>
    <name evidence="15" type="ORF">CTAYLR_003530</name>
</gene>
<evidence type="ECO:0000256" key="7">
    <source>
        <dbReference type="ARBA" id="ARBA00022840"/>
    </source>
</evidence>
<feature type="domain" description="RecF/RecN/SMC N-terminal" evidence="14">
    <location>
        <begin position="82"/>
        <end position="1156"/>
    </location>
</feature>
<dbReference type="GO" id="GO:0003697">
    <property type="term" value="F:single-stranded DNA binding"/>
    <property type="evidence" value="ECO:0007669"/>
    <property type="project" value="TreeGrafter"/>
</dbReference>
<dbReference type="GO" id="GO:0005634">
    <property type="term" value="C:nucleus"/>
    <property type="evidence" value="ECO:0007669"/>
    <property type="project" value="UniProtKB-SubCell"/>
</dbReference>
<keyword evidence="8 12" id="KW-0175">Coiled coil</keyword>